<keyword evidence="4" id="KW-1185">Reference proteome</keyword>
<accession>A0ABP8M144</accession>
<dbReference type="InterPro" id="IPR036291">
    <property type="entry name" value="NAD(P)-bd_dom_sf"/>
</dbReference>
<dbReference type="Proteomes" id="UP001501508">
    <property type="component" value="Unassembled WGS sequence"/>
</dbReference>
<dbReference type="SUPFAM" id="SSF55347">
    <property type="entry name" value="Glyceraldehyde-3-phosphate dehydrogenase-like, C-terminal domain"/>
    <property type="match status" value="1"/>
</dbReference>
<evidence type="ECO:0000259" key="2">
    <source>
        <dbReference type="Pfam" id="PF19051"/>
    </source>
</evidence>
<dbReference type="EMBL" id="BAABEY010000024">
    <property type="protein sequence ID" value="GAA4440829.1"/>
    <property type="molecule type" value="Genomic_DNA"/>
</dbReference>
<dbReference type="InterPro" id="IPR050463">
    <property type="entry name" value="Gfo/Idh/MocA_oxidrdct_glycsds"/>
</dbReference>
<evidence type="ECO:0000313" key="3">
    <source>
        <dbReference type="EMBL" id="GAA4440829.1"/>
    </source>
</evidence>
<dbReference type="Pfam" id="PF19051">
    <property type="entry name" value="GFO_IDH_MocA_C2"/>
    <property type="match status" value="1"/>
</dbReference>
<dbReference type="InterPro" id="IPR000683">
    <property type="entry name" value="Gfo/Idh/MocA-like_OxRdtase_N"/>
</dbReference>
<dbReference type="RefSeq" id="WP_345029625.1">
    <property type="nucleotide sequence ID" value="NZ_BAABEY010000024.1"/>
</dbReference>
<dbReference type="PANTHER" id="PTHR43818">
    <property type="entry name" value="BCDNA.GH03377"/>
    <property type="match status" value="1"/>
</dbReference>
<dbReference type="InterPro" id="IPR043906">
    <property type="entry name" value="Gfo/Idh/MocA_OxRdtase_bact_C"/>
</dbReference>
<reference evidence="4" key="1">
    <citation type="journal article" date="2019" name="Int. J. Syst. Evol. Microbiol.">
        <title>The Global Catalogue of Microorganisms (GCM) 10K type strain sequencing project: providing services to taxonomists for standard genome sequencing and annotation.</title>
        <authorList>
            <consortium name="The Broad Institute Genomics Platform"/>
            <consortium name="The Broad Institute Genome Sequencing Center for Infectious Disease"/>
            <person name="Wu L."/>
            <person name="Ma J."/>
        </authorList>
    </citation>
    <scope>NUCLEOTIDE SEQUENCE [LARGE SCALE GENOMIC DNA]</scope>
    <source>
        <strain evidence="4">JCM 31920</strain>
    </source>
</reference>
<feature type="domain" description="Gfo/Idh/MocA-like oxidoreductase N-terminal" evidence="1">
    <location>
        <begin position="42"/>
        <end position="182"/>
    </location>
</feature>
<name>A0ABP8M144_9BACT</name>
<feature type="domain" description="Gfo/Idh/MocA-like oxidoreductase bacterial type C-terminal" evidence="2">
    <location>
        <begin position="225"/>
        <end position="310"/>
    </location>
</feature>
<gene>
    <name evidence="3" type="ORF">GCM10023091_25030</name>
</gene>
<evidence type="ECO:0000313" key="4">
    <source>
        <dbReference type="Proteomes" id="UP001501508"/>
    </source>
</evidence>
<comment type="caution">
    <text evidence="3">The sequence shown here is derived from an EMBL/GenBank/DDBJ whole genome shotgun (WGS) entry which is preliminary data.</text>
</comment>
<dbReference type="PANTHER" id="PTHR43818:SF10">
    <property type="entry name" value="NADH-DEPENDENT DEHYDROGENASE-RELATED"/>
    <property type="match status" value="1"/>
</dbReference>
<organism evidence="3 4">
    <name type="scientific">Ravibacter arvi</name>
    <dbReference type="NCBI Taxonomy" id="2051041"/>
    <lineage>
        <taxon>Bacteria</taxon>
        <taxon>Pseudomonadati</taxon>
        <taxon>Bacteroidota</taxon>
        <taxon>Cytophagia</taxon>
        <taxon>Cytophagales</taxon>
        <taxon>Spirosomataceae</taxon>
        <taxon>Ravibacter</taxon>
    </lineage>
</organism>
<dbReference type="Pfam" id="PF01408">
    <property type="entry name" value="GFO_IDH_MocA"/>
    <property type="match status" value="1"/>
</dbReference>
<dbReference type="Gene3D" id="3.30.360.10">
    <property type="entry name" value="Dihydrodipicolinate Reductase, domain 2"/>
    <property type="match status" value="1"/>
</dbReference>
<protein>
    <submittedName>
        <fullName evidence="3">Gfo/Idh/MocA family oxidoreductase</fullName>
    </submittedName>
</protein>
<proteinExistence type="predicted"/>
<evidence type="ECO:0000259" key="1">
    <source>
        <dbReference type="Pfam" id="PF01408"/>
    </source>
</evidence>
<dbReference type="Gene3D" id="3.40.50.720">
    <property type="entry name" value="NAD(P)-binding Rossmann-like Domain"/>
    <property type="match status" value="1"/>
</dbReference>
<sequence>MKTRKVARRKFMKEMTLSAAGFYILPRHVIGGKGFVAPSDKVNVGIIGAGGKGRENTASLFPLDDVQVTAIADPSEYWDLKDFYYKTKAGRGPVKEFIENHYKAKTDNYKVNEYKDFREMLEKEKGLDAVVCSTPDNTHAYVSITAMRAGKHTYCEKPLTHNVWEARKVAQVTRETGLATQMGNVLHSNDGIRQTVEMLRDGAIGKVTEAHTFVPATRWIPGLKGLPEGTTPGADAIGWDLWLGPTAYMPYNKDYTPVTWRDFWALGCGALGDFGCHDLDPSVWAFNLHTPSTIEVHPAGYSDKNIAPYGEIGYYEFEADGKQPDFKQYWYSGGLMPPKPDIVPQNVEIPRRGTMFVGKKGILVTGAGGGNPVLYPAALAGRYSPPKPSIPRSKGHFRDWIDAIKGGPAASSNFEYGARLTEITLLGVLSLRLGGKKIYWDGPAMKAKGLPEADAIIREPVRDGWQMA</sequence>
<dbReference type="SUPFAM" id="SSF51735">
    <property type="entry name" value="NAD(P)-binding Rossmann-fold domains"/>
    <property type="match status" value="1"/>
</dbReference>